<dbReference type="AlphaFoldDB" id="A0A9P2TC07"/>
<dbReference type="InterPro" id="IPR027383">
    <property type="entry name" value="Znf_put"/>
</dbReference>
<evidence type="ECO:0000256" key="1">
    <source>
        <dbReference type="ARBA" id="ARBA00023015"/>
    </source>
</evidence>
<protein>
    <recommendedName>
        <fullName evidence="4">Putative zinc-finger domain-containing protein</fullName>
    </recommendedName>
</protein>
<comment type="caution">
    <text evidence="5">The sequence shown here is derived from an EMBL/GenBank/DDBJ whole genome shotgun (WGS) entry which is preliminary data.</text>
</comment>
<organism evidence="5 6">
    <name type="scientific">Thermobifida fusca TM51</name>
    <dbReference type="NCBI Taxonomy" id="1169414"/>
    <lineage>
        <taxon>Bacteria</taxon>
        <taxon>Bacillati</taxon>
        <taxon>Actinomycetota</taxon>
        <taxon>Actinomycetes</taxon>
        <taxon>Streptosporangiales</taxon>
        <taxon>Nocardiopsidaceae</taxon>
        <taxon>Thermobifida</taxon>
    </lineage>
</organism>
<dbReference type="Pfam" id="PF13490">
    <property type="entry name" value="zf-HC2"/>
    <property type="match status" value="1"/>
</dbReference>
<dbReference type="EMBL" id="AOSG01000014">
    <property type="protein sequence ID" value="EOR72382.1"/>
    <property type="molecule type" value="Genomic_DNA"/>
</dbReference>
<evidence type="ECO:0000313" key="5">
    <source>
        <dbReference type="EMBL" id="EOR72382.1"/>
    </source>
</evidence>
<evidence type="ECO:0000313" key="6">
    <source>
        <dbReference type="Proteomes" id="UP000014184"/>
    </source>
</evidence>
<keyword evidence="1" id="KW-0805">Transcription regulation</keyword>
<feature type="domain" description="Putative zinc-finger" evidence="4">
    <location>
        <begin position="5"/>
        <end position="35"/>
    </location>
</feature>
<evidence type="ECO:0000256" key="3">
    <source>
        <dbReference type="SAM" id="MobiDB-lite"/>
    </source>
</evidence>
<sequence length="212" mass="22534">MSHLEEQLSAFIDGELGHSERERVLSHLARCEPCRFEAAMLRQLKQRLCTLRPPEPASEFLTRLLALPEATTGDPPAPPSGFGASPPLGAGQPLGGLPLPRPERRPAPARGLFRFRGEWGRARYAVAGVSMLAAALGTAFLAGGDPAEPPVVTPALTDYAIEHAAVSGQSPLGDPATVPVVTRPLSPHDAPTVQVVQTVNRGVMRSDTPEHR</sequence>
<dbReference type="Gene3D" id="1.10.10.1320">
    <property type="entry name" value="Anti-sigma factor, zinc-finger domain"/>
    <property type="match status" value="1"/>
</dbReference>
<evidence type="ECO:0000256" key="2">
    <source>
        <dbReference type="ARBA" id="ARBA00023163"/>
    </source>
</evidence>
<dbReference type="Proteomes" id="UP000014184">
    <property type="component" value="Unassembled WGS sequence"/>
</dbReference>
<dbReference type="RefSeq" id="WP_011290952.1">
    <property type="nucleotide sequence ID" value="NZ_AOSG01000014.1"/>
</dbReference>
<feature type="compositionally biased region" description="Low complexity" evidence="3">
    <location>
        <begin position="80"/>
        <end position="98"/>
    </location>
</feature>
<evidence type="ECO:0000259" key="4">
    <source>
        <dbReference type="Pfam" id="PF13490"/>
    </source>
</evidence>
<reference evidence="5 6" key="1">
    <citation type="journal article" date="2013" name="Genome Announc.">
        <title>Draft Genome Sequence of the Lignocellulose Decomposer Thermobifida fusca Strain TM51.</title>
        <authorList>
            <person name="Toth A."/>
            <person name="Barna T."/>
            <person name="Nagy I."/>
            <person name="Horvath B."/>
            <person name="Nagy I."/>
            <person name="Tancsics A."/>
            <person name="Kriszt B."/>
            <person name="Baka E."/>
            <person name="Fekete C."/>
            <person name="Kukolya J."/>
        </authorList>
    </citation>
    <scope>NUCLEOTIDE SEQUENCE [LARGE SCALE GENOMIC DNA]</scope>
    <source>
        <strain evidence="5 6">TM51</strain>
    </source>
</reference>
<proteinExistence type="predicted"/>
<keyword evidence="2" id="KW-0804">Transcription</keyword>
<accession>A0A9P2TC07</accession>
<gene>
    <name evidence="5" type="ORF">TM51_02888</name>
</gene>
<feature type="region of interest" description="Disordered" evidence="3">
    <location>
        <begin position="69"/>
        <end position="103"/>
    </location>
</feature>
<dbReference type="InterPro" id="IPR041916">
    <property type="entry name" value="Anti_sigma_zinc_sf"/>
</dbReference>
<name>A0A9P2TC07_THEFU</name>
<keyword evidence="6" id="KW-1185">Reference proteome</keyword>